<dbReference type="AlphaFoldDB" id="A0A087A5Z6"/>
<feature type="compositionally biased region" description="Low complexity" evidence="1">
    <location>
        <begin position="36"/>
        <end position="45"/>
    </location>
</feature>
<evidence type="ECO:0000313" key="4">
    <source>
        <dbReference type="Proteomes" id="UP000029072"/>
    </source>
</evidence>
<feature type="chain" id="PRO_5039252137" description="Lipoprotein" evidence="2">
    <location>
        <begin position="31"/>
        <end position="252"/>
    </location>
</feature>
<evidence type="ECO:0008006" key="5">
    <source>
        <dbReference type="Google" id="ProtNLM"/>
    </source>
</evidence>
<comment type="caution">
    <text evidence="3">The sequence shown here is derived from an EMBL/GenBank/DDBJ whole genome shotgun (WGS) entry which is preliminary data.</text>
</comment>
<protein>
    <recommendedName>
        <fullName evidence="5">Lipoprotein</fullName>
    </recommendedName>
</protein>
<accession>A0A087A5Z6</accession>
<dbReference type="RefSeq" id="WP_043166748.1">
    <property type="nucleotide sequence ID" value="NZ_JDUV01000016.1"/>
</dbReference>
<dbReference type="EMBL" id="JGYS01000009">
    <property type="protein sequence ID" value="KFI54196.1"/>
    <property type="molecule type" value="Genomic_DNA"/>
</dbReference>
<keyword evidence="2" id="KW-0732">Signal</keyword>
<gene>
    <name evidence="3" type="ORF">BCAL_1587</name>
</gene>
<dbReference type="Proteomes" id="UP000029072">
    <property type="component" value="Unassembled WGS sequence"/>
</dbReference>
<reference evidence="3 4" key="1">
    <citation type="submission" date="2014-03" db="EMBL/GenBank/DDBJ databases">
        <title>Genomics of Bifidobacteria.</title>
        <authorList>
            <person name="Ventura M."/>
            <person name="Milani C."/>
            <person name="Lugli G.A."/>
        </authorList>
    </citation>
    <scope>NUCLEOTIDE SEQUENCE [LARGE SCALE GENOMIC DNA]</scope>
    <source>
        <strain evidence="3 4">DSM 23973</strain>
    </source>
</reference>
<name>A0A087A5Z6_9BIFI</name>
<sequence length="252" mass="27674">MSSFKICAGWPRFFAAVCAFVMLVAVGGCSNEKSDGSTSTGTDSSAVDNEGQSGDQQDGDYELVGSGQKKADSLNAYIDQILSYPETTDSAREILTRAKANGGVSVSDYERTWTNYRQCLLDKGYKEIILNKYPNGIYEEATYYADGTPSQIQKFDQDRQLCFKDVGPVNEVFSMQQGNPNLAANVNEAIVDCLHRNNLAPKEYTAKQYAAERAEGDLKAFSINIKDPGVRGCEVANSVFVAYPEDKLEHPF</sequence>
<organism evidence="3 4">
    <name type="scientific">Bifidobacterium callitrichos DSM 23973</name>
    <dbReference type="NCBI Taxonomy" id="1437609"/>
    <lineage>
        <taxon>Bacteria</taxon>
        <taxon>Bacillati</taxon>
        <taxon>Actinomycetota</taxon>
        <taxon>Actinomycetes</taxon>
        <taxon>Bifidobacteriales</taxon>
        <taxon>Bifidobacteriaceae</taxon>
        <taxon>Bifidobacterium</taxon>
    </lineage>
</organism>
<evidence type="ECO:0000256" key="2">
    <source>
        <dbReference type="SAM" id="SignalP"/>
    </source>
</evidence>
<feature type="signal peptide" evidence="2">
    <location>
        <begin position="1"/>
        <end position="30"/>
    </location>
</feature>
<dbReference type="PROSITE" id="PS51257">
    <property type="entry name" value="PROKAR_LIPOPROTEIN"/>
    <property type="match status" value="1"/>
</dbReference>
<evidence type="ECO:0000256" key="1">
    <source>
        <dbReference type="SAM" id="MobiDB-lite"/>
    </source>
</evidence>
<proteinExistence type="predicted"/>
<feature type="compositionally biased region" description="Polar residues" evidence="1">
    <location>
        <begin position="46"/>
        <end position="56"/>
    </location>
</feature>
<dbReference type="OrthoDB" id="3230671at2"/>
<dbReference type="eggNOG" id="ENOG5033ZMP">
    <property type="taxonomic scope" value="Bacteria"/>
</dbReference>
<dbReference type="STRING" id="1437609.BCAL_1587"/>
<evidence type="ECO:0000313" key="3">
    <source>
        <dbReference type="EMBL" id="KFI54196.1"/>
    </source>
</evidence>
<feature type="region of interest" description="Disordered" evidence="1">
    <location>
        <begin position="31"/>
        <end position="64"/>
    </location>
</feature>